<feature type="transmembrane region" description="Helical" evidence="1">
    <location>
        <begin position="366"/>
        <end position="385"/>
    </location>
</feature>
<keyword evidence="1" id="KW-0472">Membrane</keyword>
<protein>
    <submittedName>
        <fullName evidence="2">Uncharacterized protein</fullName>
    </submittedName>
</protein>
<evidence type="ECO:0000256" key="1">
    <source>
        <dbReference type="SAM" id="Phobius"/>
    </source>
</evidence>
<keyword evidence="3" id="KW-1185">Reference proteome</keyword>
<feature type="transmembrane region" description="Helical" evidence="1">
    <location>
        <begin position="391"/>
        <end position="408"/>
    </location>
</feature>
<feature type="transmembrane region" description="Helical" evidence="1">
    <location>
        <begin position="27"/>
        <end position="52"/>
    </location>
</feature>
<reference evidence="2 3" key="1">
    <citation type="submission" date="2023-01" db="EMBL/GenBank/DDBJ databases">
        <title>Novel diversity within Roseofilum (Cyanobacteria; Desertifilaceae) from marine benthic mats with descriptions of four novel species.</title>
        <authorList>
            <person name="Wang Y."/>
            <person name="Berthold D.E."/>
            <person name="Hu J."/>
            <person name="Lefler F.W."/>
            <person name="Laughinghouse H.D. IV."/>
        </authorList>
    </citation>
    <scope>NUCLEOTIDE SEQUENCE [LARGE SCALE GENOMIC DNA]</scope>
    <source>
        <strain evidence="2 3">BLCC-M91</strain>
    </source>
</reference>
<sequence length="467" mass="53163">MFRLPEGIPNLPDLTHADELMQFGSHIFNTFLILILVVAGFGLVLAALGFALRRDRNPSPWRDNWTNKWLQRYDLLLELLQHGVVLLMAIAIGFFFCTTLANRYHHWEQAQVVESAQILTGERLEQPAPQVRYTIPETYTFNRYIDGEYIEVEEEREVNRYLSLEASEIQVLLNQALNVQTNQPVYQVAFEAQYQVTNLLGEREDFFFEIQPPYGYTILQNFRVERDGERLEPINPGDYGFPFSLDSQETARFRVTYQVQGSPRWVYNANGQLLSNFQLTAIANFPKADFASGIVPTQTLEEGQGKRFIWVFEDNVSVRNPFGVFTATNPVGRTGVLPRLLLLTPGLLLWWLILLYLSLPLQLRDVAIACSVFFACIFALTYASRLLNPELSWILLSCILLPLAWGLGDNRRESSAAIIATISGAVLPVLGLLVPYSGLTLSLAALLSVTWLAVHHWYGWYRIPPRS</sequence>
<dbReference type="RefSeq" id="WP_283763028.1">
    <property type="nucleotide sequence ID" value="NZ_JAQPOK010000090.1"/>
</dbReference>
<proteinExistence type="predicted"/>
<feature type="transmembrane region" description="Helical" evidence="1">
    <location>
        <begin position="340"/>
        <end position="359"/>
    </location>
</feature>
<accession>A0ABT7BKL8</accession>
<feature type="transmembrane region" description="Helical" evidence="1">
    <location>
        <begin position="73"/>
        <end position="96"/>
    </location>
</feature>
<feature type="transmembrane region" description="Helical" evidence="1">
    <location>
        <begin position="440"/>
        <end position="461"/>
    </location>
</feature>
<comment type="caution">
    <text evidence="2">The sequence shown here is derived from an EMBL/GenBank/DDBJ whole genome shotgun (WGS) entry which is preliminary data.</text>
</comment>
<feature type="transmembrane region" description="Helical" evidence="1">
    <location>
        <begin position="415"/>
        <end position="434"/>
    </location>
</feature>
<organism evidence="2 3">
    <name type="scientific">Roseofilum halophilum BLCC-M91</name>
    <dbReference type="NCBI Taxonomy" id="3022259"/>
    <lineage>
        <taxon>Bacteria</taxon>
        <taxon>Bacillati</taxon>
        <taxon>Cyanobacteriota</taxon>
        <taxon>Cyanophyceae</taxon>
        <taxon>Desertifilales</taxon>
        <taxon>Desertifilaceae</taxon>
        <taxon>Roseofilum</taxon>
        <taxon>Roseofilum halophilum</taxon>
    </lineage>
</organism>
<dbReference type="EMBL" id="JAQPOK010000090">
    <property type="protein sequence ID" value="MDJ1179724.1"/>
    <property type="molecule type" value="Genomic_DNA"/>
</dbReference>
<evidence type="ECO:0000313" key="3">
    <source>
        <dbReference type="Proteomes" id="UP001231370"/>
    </source>
</evidence>
<keyword evidence="1" id="KW-1133">Transmembrane helix</keyword>
<dbReference type="Proteomes" id="UP001231370">
    <property type="component" value="Unassembled WGS sequence"/>
</dbReference>
<keyword evidence="1" id="KW-0812">Transmembrane</keyword>
<name>A0ABT7BKL8_9CYAN</name>
<gene>
    <name evidence="2" type="ORF">PJF56_12700</name>
</gene>
<evidence type="ECO:0000313" key="2">
    <source>
        <dbReference type="EMBL" id="MDJ1179724.1"/>
    </source>
</evidence>